<accession>A0A378LUR7</accession>
<evidence type="ECO:0000313" key="1">
    <source>
        <dbReference type="EMBL" id="STY31045.1"/>
    </source>
</evidence>
<keyword evidence="2" id="KW-1185">Reference proteome</keyword>
<dbReference type="OrthoDB" id="5652264at2"/>
<evidence type="ECO:0000313" key="2">
    <source>
        <dbReference type="Proteomes" id="UP000255297"/>
    </source>
</evidence>
<gene>
    <name evidence="1" type="ORF">NCTC11532_02703</name>
</gene>
<proteinExistence type="predicted"/>
<dbReference type="Proteomes" id="UP000255297">
    <property type="component" value="Unassembled WGS sequence"/>
</dbReference>
<dbReference type="RefSeq" id="WP_031563975.1">
    <property type="nucleotide sequence ID" value="NZ_CAAAIS010000009.1"/>
</dbReference>
<name>A0A378LUR7_9GAMM</name>
<dbReference type="EMBL" id="UGPB01000001">
    <property type="protein sequence ID" value="STY31045.1"/>
    <property type="molecule type" value="Genomic_DNA"/>
</dbReference>
<dbReference type="AlphaFoldDB" id="A0A378LUR7"/>
<organism evidence="1 2">
    <name type="scientific">Legionella wadsworthii</name>
    <dbReference type="NCBI Taxonomy" id="28088"/>
    <lineage>
        <taxon>Bacteria</taxon>
        <taxon>Pseudomonadati</taxon>
        <taxon>Pseudomonadota</taxon>
        <taxon>Gammaproteobacteria</taxon>
        <taxon>Legionellales</taxon>
        <taxon>Legionellaceae</taxon>
        <taxon>Legionella</taxon>
    </lineage>
</organism>
<sequence length="121" mass="13277">MNAFIHQLVVIFVIIASPFVYSSSLAPVEITFDPNKPIILTNTNKQILSLLCELHLVSTVNNSISIYVLNGKGSFNGTTFKQGDFSVWTLSNFQQIPVMAYPGTKAQVTNLGTRQVKAVCI</sequence>
<protein>
    <submittedName>
        <fullName evidence="1">Uncharacterized protein</fullName>
    </submittedName>
</protein>
<reference evidence="1 2" key="1">
    <citation type="submission" date="2018-06" db="EMBL/GenBank/DDBJ databases">
        <authorList>
            <consortium name="Pathogen Informatics"/>
            <person name="Doyle S."/>
        </authorList>
    </citation>
    <scope>NUCLEOTIDE SEQUENCE [LARGE SCALE GENOMIC DNA]</scope>
    <source>
        <strain evidence="1 2">NCTC11532</strain>
    </source>
</reference>
<dbReference type="STRING" id="1122170.GCA_000701265_02954"/>